<evidence type="ECO:0000256" key="2">
    <source>
        <dbReference type="ARBA" id="ARBA00022475"/>
    </source>
</evidence>
<dbReference type="InterPro" id="IPR008457">
    <property type="entry name" value="Cu-R_CopD_dom"/>
</dbReference>
<gene>
    <name evidence="8" type="ORF">JL107_12325</name>
</gene>
<dbReference type="AlphaFoldDB" id="A0A938YGG0"/>
<dbReference type="InterPro" id="IPR032694">
    <property type="entry name" value="CopC/D"/>
</dbReference>
<keyword evidence="9" id="KW-1185">Reference proteome</keyword>
<feature type="transmembrane region" description="Helical" evidence="6">
    <location>
        <begin position="422"/>
        <end position="440"/>
    </location>
</feature>
<feature type="transmembrane region" description="Helical" evidence="6">
    <location>
        <begin position="505"/>
        <end position="525"/>
    </location>
</feature>
<sequence length="694" mass="73444">MSETVRTQPLDGPADGSAAPVEPVRARWTVSVTTLAMALVAVCLAIGLAATVSPRVLIPGLPDAGRLVEYATPGVKALFDLTAALTVGWLLAAVVLVPPREQGRLDVGGYRAVRAASLAAWVWAAAALALVPLTYADTYGGSLVDALSADTVIQGVSVSDAIRGYLIAAVLAALVAVLARVVLRRPWAGALLVMALIGVLPQAVGGHAAQSGDHDVAVDTMIYHLVGVSAWVGGLVALLGLVRQRVAHLDVIARRYSAMALVAFVVVALSGLINAWVRLAAVNDLWLTDYGRLVLAKAALLITLGLLGWRHRARTLRTLGDGSDRRPFLRLAVVEVLIMAATLGVAAALARTASPPTSAAVPSDIELLLGFDISGPPTVGRLLLDWRIDWILGPAVVAAAVLYLVGVRRLRRRGDDWSRGRTAAWLGGCAMVLVATSSGLGRYAEAQFSIHMIAHMVLGMMAPILLVLGGPTTLALRVLPAARRGEVSGLREAIVAGVHSPVTRFLTHPLIVFALFIGSFFAVYFTPLFDAMIGSHLGHLIMNVHFLAVGYLYYWVIIGVDPTPRRLQPLVKLGLLLGALPFHAFFGLALMNSHTAMAAGYYTGLVPWNTDLVSDQRLGGAIAWGATEIPIIIVVIALLAQWAKSDEREAARSDRTTTRGAADDELDAYNAMLAGLAERQRVRQPDAVPPGDGR</sequence>
<dbReference type="GO" id="GO:0006825">
    <property type="term" value="P:copper ion transport"/>
    <property type="evidence" value="ECO:0007669"/>
    <property type="project" value="InterPro"/>
</dbReference>
<name>A0A938YGG0_9ACTN</name>
<evidence type="ECO:0000259" key="7">
    <source>
        <dbReference type="Pfam" id="PF05425"/>
    </source>
</evidence>
<feature type="transmembrane region" description="Helical" evidence="6">
    <location>
        <begin position="452"/>
        <end position="476"/>
    </location>
</feature>
<evidence type="ECO:0000256" key="3">
    <source>
        <dbReference type="ARBA" id="ARBA00022692"/>
    </source>
</evidence>
<keyword evidence="3 6" id="KW-0812">Transmembrane</keyword>
<dbReference type="Pfam" id="PF09678">
    <property type="entry name" value="Caa3_CtaG"/>
    <property type="match status" value="1"/>
</dbReference>
<feature type="transmembrane region" description="Helical" evidence="6">
    <location>
        <begin position="537"/>
        <end position="558"/>
    </location>
</feature>
<evidence type="ECO:0000256" key="6">
    <source>
        <dbReference type="SAM" id="Phobius"/>
    </source>
</evidence>
<dbReference type="Proteomes" id="UP000663801">
    <property type="component" value="Unassembled WGS sequence"/>
</dbReference>
<feature type="transmembrane region" description="Helical" evidence="6">
    <location>
        <begin position="35"/>
        <end position="57"/>
    </location>
</feature>
<dbReference type="InterPro" id="IPR019108">
    <property type="entry name" value="Caa3_assmbl_CtaG-rel"/>
</dbReference>
<dbReference type="EMBL" id="JAERWL010000009">
    <property type="protein sequence ID" value="MBM9477230.1"/>
    <property type="molecule type" value="Genomic_DNA"/>
</dbReference>
<feature type="transmembrane region" description="Helical" evidence="6">
    <location>
        <begin position="328"/>
        <end position="350"/>
    </location>
</feature>
<dbReference type="RefSeq" id="WP_205257308.1">
    <property type="nucleotide sequence ID" value="NZ_BAAAPV010000001.1"/>
</dbReference>
<evidence type="ECO:0000256" key="4">
    <source>
        <dbReference type="ARBA" id="ARBA00022989"/>
    </source>
</evidence>
<reference evidence="8" key="1">
    <citation type="submission" date="2021-01" db="EMBL/GenBank/DDBJ databases">
        <title>KCTC 19127 draft genome.</title>
        <authorList>
            <person name="An D."/>
        </authorList>
    </citation>
    <scope>NUCLEOTIDE SEQUENCE</scope>
    <source>
        <strain evidence="8">KCTC 19127</strain>
    </source>
</reference>
<protein>
    <submittedName>
        <fullName evidence="8">Bifunctional copper resistance protein CopD/cytochrome c oxidase assembly protein</fullName>
    </submittedName>
</protein>
<feature type="transmembrane region" description="Helical" evidence="6">
    <location>
        <begin position="77"/>
        <end position="97"/>
    </location>
</feature>
<feature type="transmembrane region" description="Helical" evidence="6">
    <location>
        <begin position="165"/>
        <end position="183"/>
    </location>
</feature>
<organism evidence="8 9">
    <name type="scientific">Nakamurella flavida</name>
    <dbReference type="NCBI Taxonomy" id="363630"/>
    <lineage>
        <taxon>Bacteria</taxon>
        <taxon>Bacillati</taxon>
        <taxon>Actinomycetota</taxon>
        <taxon>Actinomycetes</taxon>
        <taxon>Nakamurellales</taxon>
        <taxon>Nakamurellaceae</taxon>
        <taxon>Nakamurella</taxon>
    </lineage>
</organism>
<evidence type="ECO:0000313" key="8">
    <source>
        <dbReference type="EMBL" id="MBM9477230.1"/>
    </source>
</evidence>
<dbReference type="PANTHER" id="PTHR34820:SF4">
    <property type="entry name" value="INNER MEMBRANE PROTEIN YEBZ"/>
    <property type="match status" value="1"/>
</dbReference>
<feature type="transmembrane region" description="Helical" evidence="6">
    <location>
        <begin position="221"/>
        <end position="244"/>
    </location>
</feature>
<dbReference type="GO" id="GO:0005886">
    <property type="term" value="C:plasma membrane"/>
    <property type="evidence" value="ECO:0007669"/>
    <property type="project" value="UniProtKB-SubCell"/>
</dbReference>
<feature type="transmembrane region" description="Helical" evidence="6">
    <location>
        <begin position="390"/>
        <end position="410"/>
    </location>
</feature>
<keyword evidence="4 6" id="KW-1133">Transmembrane helix</keyword>
<keyword evidence="5 6" id="KW-0472">Membrane</keyword>
<evidence type="ECO:0000313" key="9">
    <source>
        <dbReference type="Proteomes" id="UP000663801"/>
    </source>
</evidence>
<feature type="transmembrane region" description="Helical" evidence="6">
    <location>
        <begin position="256"/>
        <end position="277"/>
    </location>
</feature>
<feature type="transmembrane region" description="Helical" evidence="6">
    <location>
        <begin position="289"/>
        <end position="307"/>
    </location>
</feature>
<dbReference type="PANTHER" id="PTHR34820">
    <property type="entry name" value="INNER MEMBRANE PROTEIN YEBZ"/>
    <property type="match status" value="1"/>
</dbReference>
<feature type="domain" description="Copper resistance protein D" evidence="7">
    <location>
        <begin position="252"/>
        <end position="349"/>
    </location>
</feature>
<evidence type="ECO:0000256" key="1">
    <source>
        <dbReference type="ARBA" id="ARBA00004651"/>
    </source>
</evidence>
<feature type="transmembrane region" description="Helical" evidence="6">
    <location>
        <begin position="570"/>
        <end position="591"/>
    </location>
</feature>
<feature type="transmembrane region" description="Helical" evidence="6">
    <location>
        <begin position="118"/>
        <end position="136"/>
    </location>
</feature>
<evidence type="ECO:0000256" key="5">
    <source>
        <dbReference type="ARBA" id="ARBA00023136"/>
    </source>
</evidence>
<comment type="subcellular location">
    <subcellularLocation>
        <location evidence="1">Cell membrane</location>
        <topology evidence="1">Multi-pass membrane protein</topology>
    </subcellularLocation>
</comment>
<keyword evidence="2" id="KW-1003">Cell membrane</keyword>
<dbReference type="Pfam" id="PF05425">
    <property type="entry name" value="CopD"/>
    <property type="match status" value="1"/>
</dbReference>
<accession>A0A938YGG0</accession>
<proteinExistence type="predicted"/>
<comment type="caution">
    <text evidence="8">The sequence shown here is derived from an EMBL/GenBank/DDBJ whole genome shotgun (WGS) entry which is preliminary data.</text>
</comment>
<feature type="transmembrane region" description="Helical" evidence="6">
    <location>
        <begin position="190"/>
        <end position="209"/>
    </location>
</feature>
<feature type="transmembrane region" description="Helical" evidence="6">
    <location>
        <begin position="621"/>
        <end position="643"/>
    </location>
</feature>